<comment type="caution">
    <text evidence="3">The sequence shown here is derived from an EMBL/GenBank/DDBJ whole genome shotgun (WGS) entry which is preliminary data.</text>
</comment>
<dbReference type="InterPro" id="IPR052529">
    <property type="entry name" value="Bact_Transport_Assoc"/>
</dbReference>
<keyword evidence="1" id="KW-0812">Transmembrane</keyword>
<evidence type="ECO:0000313" key="4">
    <source>
        <dbReference type="Proteomes" id="UP000558997"/>
    </source>
</evidence>
<dbReference type="InterPro" id="IPR007349">
    <property type="entry name" value="DUF418"/>
</dbReference>
<gene>
    <name evidence="3" type="ORF">HDA44_001185</name>
</gene>
<dbReference type="EMBL" id="JACHNF010000001">
    <property type="protein sequence ID" value="MBB5977844.1"/>
    <property type="molecule type" value="Genomic_DNA"/>
</dbReference>
<evidence type="ECO:0000259" key="2">
    <source>
        <dbReference type="Pfam" id="PF04235"/>
    </source>
</evidence>
<feature type="transmembrane region" description="Helical" evidence="1">
    <location>
        <begin position="152"/>
        <end position="174"/>
    </location>
</feature>
<feature type="transmembrane region" description="Helical" evidence="1">
    <location>
        <begin position="358"/>
        <end position="378"/>
    </location>
</feature>
<feature type="domain" description="DUF418" evidence="2">
    <location>
        <begin position="229"/>
        <end position="397"/>
    </location>
</feature>
<feature type="transmembrane region" description="Helical" evidence="1">
    <location>
        <begin position="243"/>
        <end position="268"/>
    </location>
</feature>
<dbReference type="PANTHER" id="PTHR30590">
    <property type="entry name" value="INNER MEMBRANE PROTEIN"/>
    <property type="match status" value="1"/>
</dbReference>
<dbReference type="PANTHER" id="PTHR30590:SF2">
    <property type="entry name" value="INNER MEMBRANE PROTEIN"/>
    <property type="match status" value="1"/>
</dbReference>
<feature type="transmembrane region" description="Helical" evidence="1">
    <location>
        <begin position="129"/>
        <end position="145"/>
    </location>
</feature>
<reference evidence="3 4" key="1">
    <citation type="submission" date="2020-08" db="EMBL/GenBank/DDBJ databases">
        <title>Sequencing the genomes of 1000 actinobacteria strains.</title>
        <authorList>
            <person name="Klenk H.-P."/>
        </authorList>
    </citation>
    <scope>NUCLEOTIDE SEQUENCE [LARGE SCALE GENOMIC DNA]</scope>
    <source>
        <strain evidence="3 4">DSM 17294</strain>
    </source>
</reference>
<keyword evidence="1" id="KW-1133">Transmembrane helix</keyword>
<evidence type="ECO:0000313" key="3">
    <source>
        <dbReference type="EMBL" id="MBB5977844.1"/>
    </source>
</evidence>
<feature type="transmembrane region" description="Helical" evidence="1">
    <location>
        <begin position="60"/>
        <end position="86"/>
    </location>
</feature>
<feature type="transmembrane region" description="Helical" evidence="1">
    <location>
        <begin position="106"/>
        <end position="123"/>
    </location>
</feature>
<proteinExistence type="predicted"/>
<feature type="transmembrane region" description="Helical" evidence="1">
    <location>
        <begin position="328"/>
        <end position="346"/>
    </location>
</feature>
<dbReference type="AlphaFoldDB" id="A0A841DFH8"/>
<dbReference type="Proteomes" id="UP000558997">
    <property type="component" value="Unassembled WGS sequence"/>
</dbReference>
<feature type="transmembrane region" description="Helical" evidence="1">
    <location>
        <begin position="209"/>
        <end position="231"/>
    </location>
</feature>
<sequence length="401" mass="43277">MTTTTHARSVAGAVPVRERILAPDLARGFALLLVALAHATGILNGTIPGVDPDPQGPERAYYFVMFTFVHASALPLFAMLFGYGLVQFMRHQDERQVPPEKTRAALLRRHAGLLLLGVLHGILLFVGDVLGAFGIGGLILTLLVLRRGKWVYRLGLVYLGFGLVYLAVLAARVYPSMSGNSTTKVPTGQDTTATAVTYADSVKDRLTDWPISTLVLLSTILFAMIGVWAARQRILEEPAKHRKLLWSGAIGGFAIAIAGTLPTALTAAGVAGPEQSLAGASKQLYEGAGLFGSVGYICVFGLIGLRLANRQRTGRVAGALVALGQRTLTFYLLQSVCWQLLLSHYLLRLGERTNSPAYTALACALGIWLVSLVLASVLQRFGYRGPAERLIRWFTHGSNRR</sequence>
<keyword evidence="1" id="KW-0472">Membrane</keyword>
<evidence type="ECO:0000256" key="1">
    <source>
        <dbReference type="SAM" id="Phobius"/>
    </source>
</evidence>
<dbReference type="Pfam" id="PF04235">
    <property type="entry name" value="DUF418"/>
    <property type="match status" value="1"/>
</dbReference>
<organism evidence="3 4">
    <name type="scientific">Kribbella solani</name>
    <dbReference type="NCBI Taxonomy" id="236067"/>
    <lineage>
        <taxon>Bacteria</taxon>
        <taxon>Bacillati</taxon>
        <taxon>Actinomycetota</taxon>
        <taxon>Actinomycetes</taxon>
        <taxon>Propionibacteriales</taxon>
        <taxon>Kribbellaceae</taxon>
        <taxon>Kribbella</taxon>
    </lineage>
</organism>
<accession>A0A841DFH8</accession>
<dbReference type="RefSeq" id="WP_184831994.1">
    <property type="nucleotide sequence ID" value="NZ_BAAAVN010000011.1"/>
</dbReference>
<name>A0A841DFH8_9ACTN</name>
<protein>
    <submittedName>
        <fullName evidence="3">Putative membrane protein YeiB</fullName>
    </submittedName>
</protein>
<feature type="transmembrane region" description="Helical" evidence="1">
    <location>
        <begin position="288"/>
        <end position="308"/>
    </location>
</feature>
<feature type="transmembrane region" description="Helical" evidence="1">
    <location>
        <begin position="29"/>
        <end position="48"/>
    </location>
</feature>
<keyword evidence="4" id="KW-1185">Reference proteome</keyword>